<protein>
    <submittedName>
        <fullName evidence="2">DUF2238 domain-containing protein</fullName>
    </submittedName>
</protein>
<keyword evidence="1" id="KW-0812">Transmembrane</keyword>
<dbReference type="InterPro" id="IPR058534">
    <property type="entry name" value="YjdF"/>
</dbReference>
<comment type="caution">
    <text evidence="2">The sequence shown here is derived from an EMBL/GenBank/DDBJ whole genome shotgun (WGS) entry which is preliminary data.</text>
</comment>
<dbReference type="EMBL" id="WTYX01000001">
    <property type="protein sequence ID" value="MXO90668.1"/>
    <property type="molecule type" value="Genomic_DNA"/>
</dbReference>
<dbReference type="OrthoDB" id="9786473at2"/>
<organism evidence="2 3">
    <name type="scientific">Pontixanthobacter aquaemixtae</name>
    <dbReference type="NCBI Taxonomy" id="1958940"/>
    <lineage>
        <taxon>Bacteria</taxon>
        <taxon>Pseudomonadati</taxon>
        <taxon>Pseudomonadota</taxon>
        <taxon>Alphaproteobacteria</taxon>
        <taxon>Sphingomonadales</taxon>
        <taxon>Erythrobacteraceae</taxon>
        <taxon>Pontixanthobacter</taxon>
    </lineage>
</organism>
<accession>A0A844ZSF6</accession>
<feature type="transmembrane region" description="Helical" evidence="1">
    <location>
        <begin position="33"/>
        <end position="51"/>
    </location>
</feature>
<evidence type="ECO:0000313" key="2">
    <source>
        <dbReference type="EMBL" id="MXO90668.1"/>
    </source>
</evidence>
<proteinExistence type="predicted"/>
<reference evidence="2 3" key="1">
    <citation type="submission" date="2019-12" db="EMBL/GenBank/DDBJ databases">
        <title>Genomic-based taxomic classification of the family Erythrobacteraceae.</title>
        <authorList>
            <person name="Xu L."/>
        </authorList>
    </citation>
    <scope>NUCLEOTIDE SEQUENCE [LARGE SCALE GENOMIC DNA]</scope>
    <source>
        <strain evidence="2 3">KCTC 52763</strain>
    </source>
</reference>
<dbReference type="InterPro" id="IPR014509">
    <property type="entry name" value="YjdF-like"/>
</dbReference>
<evidence type="ECO:0000313" key="3">
    <source>
        <dbReference type="Proteomes" id="UP000442714"/>
    </source>
</evidence>
<keyword evidence="1" id="KW-1133">Transmembrane helix</keyword>
<gene>
    <name evidence="2" type="ORF">GRI41_07535</name>
</gene>
<dbReference type="RefSeq" id="WP_160604124.1">
    <property type="nucleotide sequence ID" value="NZ_WTYX01000001.1"/>
</dbReference>
<keyword evidence="1" id="KW-0472">Membrane</keyword>
<dbReference type="Proteomes" id="UP000442714">
    <property type="component" value="Unassembled WGS sequence"/>
</dbReference>
<dbReference type="PIRSF" id="PIRSF020606">
    <property type="entry name" value="UCP020606"/>
    <property type="match status" value="1"/>
</dbReference>
<sequence>MIGGLPSRQFWLILGSIVLAAGTQINPLYPAQAPLQTIPTILVLIAAFFALRKWPLPTSAVACFCLFLALHSIGARYIYSYVPYDAWVNAIGLPGLSEIFGWERNHYDRLVHFAFGALLVHPFAQMLEHQFGVTPKRALYVAAEFIIAASALYEVFEWMLTLALASAEADAYNGQQGDIWDAQKDMALASLGAIIAAFGEYFWRKRA</sequence>
<feature type="transmembrane region" description="Helical" evidence="1">
    <location>
        <begin position="186"/>
        <end position="203"/>
    </location>
</feature>
<dbReference type="Pfam" id="PF09997">
    <property type="entry name" value="DUF2238"/>
    <property type="match status" value="1"/>
</dbReference>
<feature type="transmembrane region" description="Helical" evidence="1">
    <location>
        <begin position="139"/>
        <end position="166"/>
    </location>
</feature>
<feature type="transmembrane region" description="Helical" evidence="1">
    <location>
        <begin position="110"/>
        <end position="127"/>
    </location>
</feature>
<name>A0A844ZSF6_9SPHN</name>
<dbReference type="AlphaFoldDB" id="A0A844ZSF6"/>
<evidence type="ECO:0000256" key="1">
    <source>
        <dbReference type="SAM" id="Phobius"/>
    </source>
</evidence>
<keyword evidence="3" id="KW-1185">Reference proteome</keyword>
<feature type="transmembrane region" description="Helical" evidence="1">
    <location>
        <begin position="58"/>
        <end position="79"/>
    </location>
</feature>